<feature type="transmembrane region" description="Helical" evidence="1">
    <location>
        <begin position="49"/>
        <end position="78"/>
    </location>
</feature>
<evidence type="ECO:0000313" key="3">
    <source>
        <dbReference type="EMBL" id="KKR04550.1"/>
    </source>
</evidence>
<sequence>MLSTPRDLLIASFRFYRSHLWIFVGYTAWMLLPMMGFILMEYILGETPLFWLVILMTAIQAVLSLWITICLIHCVIQIKKNQPFNPNQLSLEALRRIQPLLIVSILQFLIVVGGMLLLIIPGILFWIRYAFAQQAVIIDKKNPKEALALSKSLVEGRFWKVLGRLVLGPLVIGLTYAVVLGTIVFILGSLLGIDTETLFSDDPVIWVQIIENIGDIFIIPLLIIYSVFLYEELKISPSGKDSSKTLPKLEKEPTVA</sequence>
<proteinExistence type="predicted"/>
<comment type="caution">
    <text evidence="3">The sequence shown here is derived from an EMBL/GenBank/DDBJ whole genome shotgun (WGS) entry which is preliminary data.</text>
</comment>
<feature type="domain" description="DUF7847" evidence="2">
    <location>
        <begin position="103"/>
        <end position="233"/>
    </location>
</feature>
<name>A0A0G0Q294_9BACT</name>
<evidence type="ECO:0000313" key="4">
    <source>
        <dbReference type="Proteomes" id="UP000033935"/>
    </source>
</evidence>
<keyword evidence="1" id="KW-0472">Membrane</keyword>
<feature type="transmembrane region" description="Helical" evidence="1">
    <location>
        <begin position="98"/>
        <end position="127"/>
    </location>
</feature>
<dbReference type="Pfam" id="PF25231">
    <property type="entry name" value="DUF7847"/>
    <property type="match status" value="1"/>
</dbReference>
<gene>
    <name evidence="3" type="ORF">UT30_C0006G0044</name>
</gene>
<dbReference type="InterPro" id="IPR057169">
    <property type="entry name" value="DUF7847"/>
</dbReference>
<dbReference type="Proteomes" id="UP000033935">
    <property type="component" value="Unassembled WGS sequence"/>
</dbReference>
<reference evidence="3 4" key="1">
    <citation type="journal article" date="2015" name="Nature">
        <title>rRNA introns, odd ribosomes, and small enigmatic genomes across a large radiation of phyla.</title>
        <authorList>
            <person name="Brown C.T."/>
            <person name="Hug L.A."/>
            <person name="Thomas B.C."/>
            <person name="Sharon I."/>
            <person name="Castelle C.J."/>
            <person name="Singh A."/>
            <person name="Wilkins M.J."/>
            <person name="Williams K.H."/>
            <person name="Banfield J.F."/>
        </authorList>
    </citation>
    <scope>NUCLEOTIDE SEQUENCE [LARGE SCALE GENOMIC DNA]</scope>
</reference>
<feature type="transmembrane region" description="Helical" evidence="1">
    <location>
        <begin position="20"/>
        <end position="42"/>
    </location>
</feature>
<evidence type="ECO:0000256" key="1">
    <source>
        <dbReference type="SAM" id="Phobius"/>
    </source>
</evidence>
<feature type="transmembrane region" description="Helical" evidence="1">
    <location>
        <begin position="165"/>
        <end position="193"/>
    </location>
</feature>
<accession>A0A0G0Q294</accession>
<dbReference type="AlphaFoldDB" id="A0A0G0Q294"/>
<keyword evidence="1" id="KW-0812">Transmembrane</keyword>
<protein>
    <recommendedName>
        <fullName evidence="2">DUF7847 domain-containing protein</fullName>
    </recommendedName>
</protein>
<dbReference type="EMBL" id="LBWG01000006">
    <property type="protein sequence ID" value="KKR04550.1"/>
    <property type="molecule type" value="Genomic_DNA"/>
</dbReference>
<keyword evidence="1" id="KW-1133">Transmembrane helix</keyword>
<feature type="transmembrane region" description="Helical" evidence="1">
    <location>
        <begin position="205"/>
        <end position="230"/>
    </location>
</feature>
<evidence type="ECO:0000259" key="2">
    <source>
        <dbReference type="Pfam" id="PF25231"/>
    </source>
</evidence>
<organism evidence="3 4">
    <name type="scientific">Candidatus Uhrbacteria bacterium GW2011_GWF2_39_13</name>
    <dbReference type="NCBI Taxonomy" id="1618995"/>
    <lineage>
        <taxon>Bacteria</taxon>
        <taxon>Candidatus Uhriibacteriota</taxon>
    </lineage>
</organism>